<dbReference type="EMBL" id="FQZZ01000001">
    <property type="protein sequence ID" value="SHJ41608.1"/>
    <property type="molecule type" value="Genomic_DNA"/>
</dbReference>
<dbReference type="Gene3D" id="2.40.100.10">
    <property type="entry name" value="Cyclophilin-like"/>
    <property type="match status" value="1"/>
</dbReference>
<dbReference type="Proteomes" id="UP000324252">
    <property type="component" value="Unassembled WGS sequence"/>
</dbReference>
<evidence type="ECO:0000313" key="6">
    <source>
        <dbReference type="Proteomes" id="UP000324252"/>
    </source>
</evidence>
<dbReference type="GO" id="GO:0005524">
    <property type="term" value="F:ATP binding"/>
    <property type="evidence" value="ECO:0007669"/>
    <property type="project" value="UniProtKB-KW"/>
</dbReference>
<dbReference type="OrthoDB" id="9768696at2"/>
<dbReference type="InterPro" id="IPR029000">
    <property type="entry name" value="Cyclophilin-like_dom_sf"/>
</dbReference>
<dbReference type="InterPro" id="IPR052708">
    <property type="entry name" value="PxpC"/>
</dbReference>
<dbReference type="Pfam" id="PF02626">
    <property type="entry name" value="CT_A_B"/>
    <property type="match status" value="1"/>
</dbReference>
<keyword evidence="2 5" id="KW-0378">Hydrolase</keyword>
<evidence type="ECO:0000313" key="5">
    <source>
        <dbReference type="EMBL" id="SHJ41608.1"/>
    </source>
</evidence>
<sequence>MTRALIVRQAGPGLSLQDTGRPGYLVYGLSRGGAADRLALAEGAALLGQPGDLAALEMAGMGGAFEATQTIRIALTGAPMQAAIDGTAVTWNASHTLAAGATLTIGAARAGVYGYLHVGGGFDGPVTLGSRSAHLASGLGARIESGASLPVGPDKGGETGLALPVDDRFSGGTVRVVPGPQTGLFPDDEIARFDATQFTRDTRGNRMGVRVVPDGDGFAPEGGLSVLSEVIVPGDIQITGDGTPFVLLAECQTTGGYPRIGAVLPCDLPRVAQAAAGTGLRFRFVTPGDGVQAMSRARAHRKALAKSAHPLLRDPHTIRDLLAYQLISGVTDGGL</sequence>
<name>A0A1H0CR55_9RHOB</name>
<organism evidence="5 6">
    <name type="scientific">Lutimaribacter pacificus</name>
    <dbReference type="NCBI Taxonomy" id="391948"/>
    <lineage>
        <taxon>Bacteria</taxon>
        <taxon>Pseudomonadati</taxon>
        <taxon>Pseudomonadota</taxon>
        <taxon>Alphaproteobacteria</taxon>
        <taxon>Rhodobacterales</taxon>
        <taxon>Roseobacteraceae</taxon>
        <taxon>Lutimaribacter</taxon>
    </lineage>
</organism>
<dbReference type="InterPro" id="IPR003778">
    <property type="entry name" value="CT_A_B"/>
</dbReference>
<protein>
    <submittedName>
        <fullName evidence="5">Allophanate hydrolase</fullName>
    </submittedName>
</protein>
<dbReference type="PANTHER" id="PTHR43309:SF5">
    <property type="entry name" value="5-OXOPROLINASE SUBUNIT C"/>
    <property type="match status" value="1"/>
</dbReference>
<evidence type="ECO:0000259" key="4">
    <source>
        <dbReference type="SMART" id="SM00797"/>
    </source>
</evidence>
<proteinExistence type="predicted"/>
<evidence type="ECO:0000256" key="2">
    <source>
        <dbReference type="ARBA" id="ARBA00022801"/>
    </source>
</evidence>
<reference evidence="5 6" key="1">
    <citation type="submission" date="2016-11" db="EMBL/GenBank/DDBJ databases">
        <authorList>
            <person name="Varghese N."/>
            <person name="Submissions S."/>
        </authorList>
    </citation>
    <scope>NUCLEOTIDE SEQUENCE [LARGE SCALE GENOMIC DNA]</scope>
    <source>
        <strain evidence="5 6">DSM 29620</strain>
    </source>
</reference>
<dbReference type="SMART" id="SM00797">
    <property type="entry name" value="AHS2"/>
    <property type="match status" value="1"/>
</dbReference>
<gene>
    <name evidence="5" type="ORF">SAMN05444142_101178</name>
</gene>
<dbReference type="SUPFAM" id="SSF50891">
    <property type="entry name" value="Cyclophilin-like"/>
    <property type="match status" value="1"/>
</dbReference>
<keyword evidence="3" id="KW-0067">ATP-binding</keyword>
<evidence type="ECO:0000256" key="1">
    <source>
        <dbReference type="ARBA" id="ARBA00022741"/>
    </source>
</evidence>
<feature type="domain" description="Carboxyltransferase" evidence="4">
    <location>
        <begin position="26"/>
        <end position="299"/>
    </location>
</feature>
<dbReference type="RefSeq" id="WP_149786907.1">
    <property type="nucleotide sequence ID" value="NZ_FNIO01000001.1"/>
</dbReference>
<keyword evidence="6" id="KW-1185">Reference proteome</keyword>
<dbReference type="PANTHER" id="PTHR43309">
    <property type="entry name" value="5-OXOPROLINASE SUBUNIT C"/>
    <property type="match status" value="1"/>
</dbReference>
<keyword evidence="1" id="KW-0547">Nucleotide-binding</keyword>
<accession>A0A1H0CR55</accession>
<dbReference type="AlphaFoldDB" id="A0A1H0CR55"/>
<evidence type="ECO:0000256" key="3">
    <source>
        <dbReference type="ARBA" id="ARBA00022840"/>
    </source>
</evidence>
<dbReference type="GO" id="GO:0016787">
    <property type="term" value="F:hydrolase activity"/>
    <property type="evidence" value="ECO:0007669"/>
    <property type="project" value="UniProtKB-KW"/>
</dbReference>